<accession>A0A1G8KZZ4</accession>
<dbReference type="EMBL" id="FNDN01000008">
    <property type="protein sequence ID" value="SDI48941.1"/>
    <property type="molecule type" value="Genomic_DNA"/>
</dbReference>
<dbReference type="InterPro" id="IPR036520">
    <property type="entry name" value="UPF0759_sf"/>
</dbReference>
<gene>
    <name evidence="1" type="ORF">SAMN05444695_10816</name>
</gene>
<dbReference type="PANTHER" id="PTHR30348">
    <property type="entry name" value="UNCHARACTERIZED PROTEIN YECE"/>
    <property type="match status" value="1"/>
</dbReference>
<dbReference type="Gene3D" id="3.20.20.410">
    <property type="entry name" value="Protein of unknown function UPF0759"/>
    <property type="match status" value="1"/>
</dbReference>
<protein>
    <submittedName>
        <fullName evidence="1">Uncharacterized conserved protein YecE, DUF72 family</fullName>
    </submittedName>
</protein>
<evidence type="ECO:0000313" key="1">
    <source>
        <dbReference type="EMBL" id="SDI48941.1"/>
    </source>
</evidence>
<name>A0A1G8KZZ4_9NOCA</name>
<dbReference type="PANTHER" id="PTHR30348:SF4">
    <property type="entry name" value="DUF72 DOMAIN-CONTAINING PROTEIN"/>
    <property type="match status" value="1"/>
</dbReference>
<dbReference type="SUPFAM" id="SSF117396">
    <property type="entry name" value="TM1631-like"/>
    <property type="match status" value="1"/>
</dbReference>
<dbReference type="RefSeq" id="WP_072738488.1">
    <property type="nucleotide sequence ID" value="NZ_CP048813.1"/>
</dbReference>
<dbReference type="AlphaFoldDB" id="A0A1G8KZZ4"/>
<organism evidence="1 2">
    <name type="scientific">Rhodococcus triatomae</name>
    <dbReference type="NCBI Taxonomy" id="300028"/>
    <lineage>
        <taxon>Bacteria</taxon>
        <taxon>Bacillati</taxon>
        <taxon>Actinomycetota</taxon>
        <taxon>Actinomycetes</taxon>
        <taxon>Mycobacteriales</taxon>
        <taxon>Nocardiaceae</taxon>
        <taxon>Rhodococcus</taxon>
    </lineage>
</organism>
<sequence>MARARIGISGWTYPGWRGDFYPAGLPRRRELAYAAERLASIEINGSFYALQKPSSYARWRDETPAEFVFAVKGGRYITHVERLRDVTEALANFFASGVLALGPKLGPLLWQLPPTLQFDADLLGAFLQQLPRSTTDAAALGARHGEKVSGDRVYLDVVADVPVRHAIEVRHPSFDTAPARALFERHEVAVVLADTAGRYPVIDSPAEEFAYLRLHGDRELYASGYTAEALDRWASHIRAYVADGRDVYAYFDNDMKGFAPRDARRLDRLVV</sequence>
<dbReference type="Pfam" id="PF01904">
    <property type="entry name" value="DUF72"/>
    <property type="match status" value="1"/>
</dbReference>
<evidence type="ECO:0000313" key="2">
    <source>
        <dbReference type="Proteomes" id="UP000183263"/>
    </source>
</evidence>
<proteinExistence type="predicted"/>
<dbReference type="InterPro" id="IPR002763">
    <property type="entry name" value="DUF72"/>
</dbReference>
<dbReference type="Proteomes" id="UP000183263">
    <property type="component" value="Unassembled WGS sequence"/>
</dbReference>
<keyword evidence="2" id="KW-1185">Reference proteome</keyword>
<reference evidence="1 2" key="1">
    <citation type="submission" date="2016-10" db="EMBL/GenBank/DDBJ databases">
        <authorList>
            <person name="de Groot N.N."/>
        </authorList>
    </citation>
    <scope>NUCLEOTIDE SEQUENCE [LARGE SCALE GENOMIC DNA]</scope>
    <source>
        <strain evidence="1 2">DSM 44892</strain>
    </source>
</reference>
<dbReference type="OrthoDB" id="9780310at2"/>